<keyword evidence="1" id="KW-0472">Membrane</keyword>
<dbReference type="PROSITE" id="PS50887">
    <property type="entry name" value="GGDEF"/>
    <property type="match status" value="1"/>
</dbReference>
<name>A0A919IWH4_9ACTN</name>
<dbReference type="PANTHER" id="PTHR44757:SF2">
    <property type="entry name" value="BIOFILM ARCHITECTURE MAINTENANCE PROTEIN MBAA"/>
    <property type="match status" value="1"/>
</dbReference>
<comment type="caution">
    <text evidence="4">The sequence shown here is derived from an EMBL/GenBank/DDBJ whole genome shotgun (WGS) entry which is preliminary data.</text>
</comment>
<dbReference type="SMART" id="SM00091">
    <property type="entry name" value="PAS"/>
    <property type="match status" value="1"/>
</dbReference>
<dbReference type="Pfam" id="PF00990">
    <property type="entry name" value="GGDEF"/>
    <property type="match status" value="1"/>
</dbReference>
<dbReference type="InterPro" id="IPR043128">
    <property type="entry name" value="Rev_trsase/Diguanyl_cyclase"/>
</dbReference>
<dbReference type="NCBIfam" id="TIGR00229">
    <property type="entry name" value="sensory_box"/>
    <property type="match status" value="1"/>
</dbReference>
<evidence type="ECO:0000313" key="4">
    <source>
        <dbReference type="EMBL" id="GIE09413.1"/>
    </source>
</evidence>
<dbReference type="EMBL" id="BOMM01000008">
    <property type="protein sequence ID" value="GIE09413.1"/>
    <property type="molecule type" value="Genomic_DNA"/>
</dbReference>
<evidence type="ECO:0008006" key="6">
    <source>
        <dbReference type="Google" id="ProtNLM"/>
    </source>
</evidence>
<feature type="domain" description="GGDEF" evidence="3">
    <location>
        <begin position="457"/>
        <end position="589"/>
    </location>
</feature>
<dbReference type="Gene3D" id="3.30.70.270">
    <property type="match status" value="1"/>
</dbReference>
<dbReference type="InterPro" id="IPR029787">
    <property type="entry name" value="Nucleotide_cyclase"/>
</dbReference>
<feature type="domain" description="PAS" evidence="2">
    <location>
        <begin position="305"/>
        <end position="375"/>
    </location>
</feature>
<sequence>MRLRNWITVVISVLLLAAAGTVGFLVNRSALRAADSVHRSDSQALAVNNGLLTKQLQLLSAKELSSFLADHVLHLGRNSAADRQTLATLVAKSSTFAYGALITDLSGDVLTASRASGLPAPTDEAWKPLRAALLAGQPGFSSIMKVGDTYLEAVAVPIVVGEAPAGLLIGLNAVASTSLQQYLETLKDDTHTTVVADSTGTIAATDDAGAVGSKVADRIRQAISGAPTTGTFVEYEAGGTGMVAIVVGQLPGGYAYVRTQTKVSFDGAVHAKSQTLNMTLLAMLLIGVAAVLMLGYRTTVQRRRADERFQALFQHAPDMVSVLDLGGRIAYSSPSAGAILGFPTGRLVGTSVFDIVHPDDRSYMVQQFAELMKEKNGVLRLQCRVRPATGEYRWFEFTASNQMDNPSLAGIVINARDISENRAFQERLEFEAQHDALTGLPNRRRMQDVLGASLRYDSVAVLFVDLDGFKPVNDAHGHEAGDELLRQVAARLSSCVREGDVLSRVGGDEFVVLMPGVLDPGAVEATSSRIRSAIEAPFVIDGNEVRIGASVGVHLAPLACDPDEALRAADHAMYTIKKAGGGRALGEPVVAGVSGRHRAEP</sequence>
<dbReference type="PANTHER" id="PTHR44757">
    <property type="entry name" value="DIGUANYLATE CYCLASE DGCP"/>
    <property type="match status" value="1"/>
</dbReference>
<keyword evidence="1" id="KW-1133">Transmembrane helix</keyword>
<keyword evidence="5" id="KW-1185">Reference proteome</keyword>
<dbReference type="SUPFAM" id="SSF55785">
    <property type="entry name" value="PYP-like sensor domain (PAS domain)"/>
    <property type="match status" value="1"/>
</dbReference>
<protein>
    <recommendedName>
        <fullName evidence="6">PAS domain S-box-containing protein/diguanylate cyclase (GGDEF)-like protein</fullName>
    </recommendedName>
</protein>
<dbReference type="Proteomes" id="UP000598174">
    <property type="component" value="Unassembled WGS sequence"/>
</dbReference>
<keyword evidence="1" id="KW-0812">Transmembrane</keyword>
<evidence type="ECO:0000259" key="3">
    <source>
        <dbReference type="PROSITE" id="PS50887"/>
    </source>
</evidence>
<feature type="transmembrane region" description="Helical" evidence="1">
    <location>
        <begin position="278"/>
        <end position="296"/>
    </location>
</feature>
<dbReference type="NCBIfam" id="TIGR00254">
    <property type="entry name" value="GGDEF"/>
    <property type="match status" value="1"/>
</dbReference>
<dbReference type="SMART" id="SM00267">
    <property type="entry name" value="GGDEF"/>
    <property type="match status" value="1"/>
</dbReference>
<evidence type="ECO:0000259" key="2">
    <source>
        <dbReference type="PROSITE" id="PS50112"/>
    </source>
</evidence>
<dbReference type="InterPro" id="IPR013767">
    <property type="entry name" value="PAS_fold"/>
</dbReference>
<dbReference type="AlphaFoldDB" id="A0A919IWH4"/>
<dbReference type="InterPro" id="IPR052155">
    <property type="entry name" value="Biofilm_reg_signaling"/>
</dbReference>
<proteinExistence type="predicted"/>
<reference evidence="4" key="1">
    <citation type="submission" date="2021-01" db="EMBL/GenBank/DDBJ databases">
        <title>Whole genome shotgun sequence of Actinoplanes ferrugineus NBRC 15555.</title>
        <authorList>
            <person name="Komaki H."/>
            <person name="Tamura T."/>
        </authorList>
    </citation>
    <scope>NUCLEOTIDE SEQUENCE</scope>
    <source>
        <strain evidence="4">NBRC 15555</strain>
    </source>
</reference>
<dbReference type="RefSeq" id="WP_203816003.1">
    <property type="nucleotide sequence ID" value="NZ_BAAABP010000021.1"/>
</dbReference>
<organism evidence="4 5">
    <name type="scientific">Paractinoplanes ferrugineus</name>
    <dbReference type="NCBI Taxonomy" id="113564"/>
    <lineage>
        <taxon>Bacteria</taxon>
        <taxon>Bacillati</taxon>
        <taxon>Actinomycetota</taxon>
        <taxon>Actinomycetes</taxon>
        <taxon>Micromonosporales</taxon>
        <taxon>Micromonosporaceae</taxon>
        <taxon>Paractinoplanes</taxon>
    </lineage>
</organism>
<dbReference type="GO" id="GO:0006355">
    <property type="term" value="P:regulation of DNA-templated transcription"/>
    <property type="evidence" value="ECO:0007669"/>
    <property type="project" value="InterPro"/>
</dbReference>
<dbReference type="InterPro" id="IPR000014">
    <property type="entry name" value="PAS"/>
</dbReference>
<evidence type="ECO:0000313" key="5">
    <source>
        <dbReference type="Proteomes" id="UP000598174"/>
    </source>
</evidence>
<evidence type="ECO:0000256" key="1">
    <source>
        <dbReference type="SAM" id="Phobius"/>
    </source>
</evidence>
<dbReference type="InterPro" id="IPR000160">
    <property type="entry name" value="GGDEF_dom"/>
</dbReference>
<dbReference type="Gene3D" id="3.30.450.20">
    <property type="entry name" value="PAS domain"/>
    <property type="match status" value="1"/>
</dbReference>
<dbReference type="SUPFAM" id="SSF55073">
    <property type="entry name" value="Nucleotide cyclase"/>
    <property type="match status" value="1"/>
</dbReference>
<dbReference type="Pfam" id="PF00989">
    <property type="entry name" value="PAS"/>
    <property type="match status" value="1"/>
</dbReference>
<accession>A0A919IWH4</accession>
<dbReference type="CDD" id="cd01949">
    <property type="entry name" value="GGDEF"/>
    <property type="match status" value="1"/>
</dbReference>
<dbReference type="InterPro" id="IPR035965">
    <property type="entry name" value="PAS-like_dom_sf"/>
</dbReference>
<gene>
    <name evidence="4" type="ORF">Afe05nite_12530</name>
</gene>
<dbReference type="PROSITE" id="PS50112">
    <property type="entry name" value="PAS"/>
    <property type="match status" value="1"/>
</dbReference>
<dbReference type="CDD" id="cd00130">
    <property type="entry name" value="PAS"/>
    <property type="match status" value="1"/>
</dbReference>